<dbReference type="Proteomes" id="UP000275408">
    <property type="component" value="Unassembled WGS sequence"/>
</dbReference>
<gene>
    <name evidence="12" type="ORF">pdam_00019541</name>
</gene>
<evidence type="ECO:0000256" key="1">
    <source>
        <dbReference type="ARBA" id="ARBA00004651"/>
    </source>
</evidence>
<dbReference type="InterPro" id="IPR000276">
    <property type="entry name" value="GPCR_Rhodpsn"/>
</dbReference>
<protein>
    <recommendedName>
        <fullName evidence="11">G-protein coupled receptors family 1 profile domain-containing protein</fullName>
    </recommendedName>
</protein>
<dbReference type="PANTHER" id="PTHR24249">
    <property type="entry name" value="HISTAMINE RECEPTOR-RELATED G-PROTEIN COUPLED RECEPTOR"/>
    <property type="match status" value="1"/>
</dbReference>
<organism evidence="12 13">
    <name type="scientific">Pocillopora damicornis</name>
    <name type="common">Cauliflower coral</name>
    <name type="synonym">Millepora damicornis</name>
    <dbReference type="NCBI Taxonomy" id="46731"/>
    <lineage>
        <taxon>Eukaryota</taxon>
        <taxon>Metazoa</taxon>
        <taxon>Cnidaria</taxon>
        <taxon>Anthozoa</taxon>
        <taxon>Hexacorallia</taxon>
        <taxon>Scleractinia</taxon>
        <taxon>Astrocoeniina</taxon>
        <taxon>Pocilloporidae</taxon>
        <taxon>Pocillopora</taxon>
    </lineage>
</organism>
<keyword evidence="4 10" id="KW-1133">Transmembrane helix</keyword>
<evidence type="ECO:0000313" key="13">
    <source>
        <dbReference type="Proteomes" id="UP000275408"/>
    </source>
</evidence>
<name>A0A3M6V3J0_POCDA</name>
<feature type="transmembrane region" description="Helical" evidence="10">
    <location>
        <begin position="283"/>
        <end position="304"/>
    </location>
</feature>
<reference evidence="12 13" key="1">
    <citation type="journal article" date="2018" name="Sci. Rep.">
        <title>Comparative analysis of the Pocillopora damicornis genome highlights role of immune system in coral evolution.</title>
        <authorList>
            <person name="Cunning R."/>
            <person name="Bay R.A."/>
            <person name="Gillette P."/>
            <person name="Baker A.C."/>
            <person name="Traylor-Knowles N."/>
        </authorList>
    </citation>
    <scope>NUCLEOTIDE SEQUENCE [LARGE SCALE GENOMIC DNA]</scope>
    <source>
        <strain evidence="12">RSMAS</strain>
        <tissue evidence="12">Whole animal</tissue>
    </source>
</reference>
<dbReference type="EMBL" id="RCHS01000234">
    <property type="protein sequence ID" value="RMX60128.1"/>
    <property type="molecule type" value="Genomic_DNA"/>
</dbReference>
<dbReference type="PROSITE" id="PS50262">
    <property type="entry name" value="G_PROTEIN_RECEP_F1_2"/>
    <property type="match status" value="1"/>
</dbReference>
<dbReference type="GO" id="GO:0004930">
    <property type="term" value="F:G protein-coupled receptor activity"/>
    <property type="evidence" value="ECO:0007669"/>
    <property type="project" value="UniProtKB-KW"/>
</dbReference>
<feature type="transmembrane region" description="Helical" evidence="10">
    <location>
        <begin position="151"/>
        <end position="169"/>
    </location>
</feature>
<keyword evidence="2" id="KW-1003">Cell membrane</keyword>
<dbReference type="OMA" id="NICVIAT"/>
<feature type="transmembrane region" description="Helical" evidence="10">
    <location>
        <begin position="190"/>
        <end position="212"/>
    </location>
</feature>
<evidence type="ECO:0000256" key="10">
    <source>
        <dbReference type="SAM" id="Phobius"/>
    </source>
</evidence>
<dbReference type="SUPFAM" id="SSF81321">
    <property type="entry name" value="Family A G protein-coupled receptor-like"/>
    <property type="match status" value="1"/>
</dbReference>
<dbReference type="PRINTS" id="PR00237">
    <property type="entry name" value="GPCRRHODOPSN"/>
</dbReference>
<dbReference type="CDD" id="cd00637">
    <property type="entry name" value="7tm_classA_rhodopsin-like"/>
    <property type="match status" value="1"/>
</dbReference>
<keyword evidence="5 9" id="KW-0297">G-protein coupled receptor</keyword>
<keyword evidence="3 9" id="KW-0812">Transmembrane</keyword>
<comment type="subcellular location">
    <subcellularLocation>
        <location evidence="1">Cell membrane</location>
        <topology evidence="1">Multi-pass membrane protein</topology>
    </subcellularLocation>
</comment>
<evidence type="ECO:0000256" key="5">
    <source>
        <dbReference type="ARBA" id="ARBA00023040"/>
    </source>
</evidence>
<dbReference type="InterPro" id="IPR050569">
    <property type="entry name" value="TAAR"/>
</dbReference>
<keyword evidence="8 9" id="KW-0807">Transducer</keyword>
<keyword evidence="6 10" id="KW-0472">Membrane</keyword>
<evidence type="ECO:0000256" key="8">
    <source>
        <dbReference type="ARBA" id="ARBA00023224"/>
    </source>
</evidence>
<feature type="domain" description="G-protein coupled receptors family 1 profile" evidence="11">
    <location>
        <begin position="94"/>
        <end position="339"/>
    </location>
</feature>
<evidence type="ECO:0000256" key="7">
    <source>
        <dbReference type="ARBA" id="ARBA00023170"/>
    </source>
</evidence>
<evidence type="ECO:0000256" key="4">
    <source>
        <dbReference type="ARBA" id="ARBA00022989"/>
    </source>
</evidence>
<evidence type="ECO:0000256" key="3">
    <source>
        <dbReference type="ARBA" id="ARBA00022692"/>
    </source>
</evidence>
<dbReference type="OrthoDB" id="5959645at2759"/>
<sequence length="377" mass="42264">MTQQVKMASDIDSVEELLRKCPDIHAQFNFTALRELNNSNKVLPCLLGNFSLCLNLLDKASTSPPKARTTNVLPYNLPVLITYFVLVAVFGLIVNLCVIGTICRVRRLWTITNAFVLSLAMADFFMASVLVPLNIWCQYYPGQNASTAKDTLFPLLGAASLLNLAGVTLERFMSISYPFRYDAFLNRFRATVIIAAIWLVSIFQALLIFAFKDENGRTPKLYEVLRFALVFGLPCLCILLVNIKIYYVARQHARQINASNPNGQSGTRSSNRSFIKKLKTVKIIALLVGTFMVTWLPYFCLSIYELHTADEKKTSGLTLALQVAEASACGTALFNPLLYGLLRKDVREAILKGLKCENVHQTELQSFSYSLRAEQTR</sequence>
<proteinExistence type="inferred from homology"/>
<evidence type="ECO:0000256" key="9">
    <source>
        <dbReference type="RuleBase" id="RU000688"/>
    </source>
</evidence>
<dbReference type="PROSITE" id="PS00237">
    <property type="entry name" value="G_PROTEIN_RECEP_F1_1"/>
    <property type="match status" value="1"/>
</dbReference>
<accession>A0A3M6V3J0</accession>
<dbReference type="AlphaFoldDB" id="A0A3M6V3J0"/>
<evidence type="ECO:0000256" key="6">
    <source>
        <dbReference type="ARBA" id="ARBA00023136"/>
    </source>
</evidence>
<feature type="transmembrane region" description="Helical" evidence="10">
    <location>
        <begin position="114"/>
        <end position="131"/>
    </location>
</feature>
<dbReference type="InterPro" id="IPR017452">
    <property type="entry name" value="GPCR_Rhodpsn_7TM"/>
</dbReference>
<comment type="similarity">
    <text evidence="9">Belongs to the G-protein coupled receptor 1 family.</text>
</comment>
<keyword evidence="7 9" id="KW-0675">Receptor</keyword>
<keyword evidence="13" id="KW-1185">Reference proteome</keyword>
<comment type="caution">
    <text evidence="12">The sequence shown here is derived from an EMBL/GenBank/DDBJ whole genome shotgun (WGS) entry which is preliminary data.</text>
</comment>
<dbReference type="Gene3D" id="1.20.1070.10">
    <property type="entry name" value="Rhodopsin 7-helix transmembrane proteins"/>
    <property type="match status" value="1"/>
</dbReference>
<dbReference type="STRING" id="46731.A0A3M6V3J0"/>
<feature type="transmembrane region" description="Helical" evidence="10">
    <location>
        <begin position="80"/>
        <end position="102"/>
    </location>
</feature>
<evidence type="ECO:0000259" key="11">
    <source>
        <dbReference type="PROSITE" id="PS50262"/>
    </source>
</evidence>
<evidence type="ECO:0000313" key="12">
    <source>
        <dbReference type="EMBL" id="RMX60128.1"/>
    </source>
</evidence>
<dbReference type="SMART" id="SM01381">
    <property type="entry name" value="7TM_GPCR_Srsx"/>
    <property type="match status" value="1"/>
</dbReference>
<dbReference type="PANTHER" id="PTHR24249:SF372">
    <property type="entry name" value="G-PROTEIN COUPLED RECEPTORS FAMILY 1 PROFILE DOMAIN-CONTAINING PROTEIN"/>
    <property type="match status" value="1"/>
</dbReference>
<dbReference type="GO" id="GO:0005886">
    <property type="term" value="C:plasma membrane"/>
    <property type="evidence" value="ECO:0007669"/>
    <property type="project" value="UniProtKB-SubCell"/>
</dbReference>
<dbReference type="Pfam" id="PF00001">
    <property type="entry name" value="7tm_1"/>
    <property type="match status" value="1"/>
</dbReference>
<feature type="transmembrane region" description="Helical" evidence="10">
    <location>
        <begin position="224"/>
        <end position="247"/>
    </location>
</feature>
<evidence type="ECO:0000256" key="2">
    <source>
        <dbReference type="ARBA" id="ARBA00022475"/>
    </source>
</evidence>
<feature type="transmembrane region" description="Helical" evidence="10">
    <location>
        <begin position="316"/>
        <end position="342"/>
    </location>
</feature>